<proteinExistence type="predicted"/>
<dbReference type="EMBL" id="MU006220">
    <property type="protein sequence ID" value="KAF2829664.1"/>
    <property type="molecule type" value="Genomic_DNA"/>
</dbReference>
<dbReference type="OrthoDB" id="1733656at2759"/>
<keyword evidence="3" id="KW-1185">Reference proteome</keyword>
<dbReference type="AlphaFoldDB" id="A0A6A7A9Z0"/>
<organism evidence="2 3">
    <name type="scientific">Ophiobolus disseminans</name>
    <dbReference type="NCBI Taxonomy" id="1469910"/>
    <lineage>
        <taxon>Eukaryota</taxon>
        <taxon>Fungi</taxon>
        <taxon>Dikarya</taxon>
        <taxon>Ascomycota</taxon>
        <taxon>Pezizomycotina</taxon>
        <taxon>Dothideomycetes</taxon>
        <taxon>Pleosporomycetidae</taxon>
        <taxon>Pleosporales</taxon>
        <taxon>Pleosporineae</taxon>
        <taxon>Phaeosphaeriaceae</taxon>
        <taxon>Ophiobolus</taxon>
    </lineage>
</organism>
<dbReference type="Proteomes" id="UP000799424">
    <property type="component" value="Unassembled WGS sequence"/>
</dbReference>
<feature type="signal peptide" evidence="1">
    <location>
        <begin position="1"/>
        <end position="17"/>
    </location>
</feature>
<evidence type="ECO:0000313" key="2">
    <source>
        <dbReference type="EMBL" id="KAF2829664.1"/>
    </source>
</evidence>
<reference evidence="2" key="1">
    <citation type="journal article" date="2020" name="Stud. Mycol.">
        <title>101 Dothideomycetes genomes: a test case for predicting lifestyles and emergence of pathogens.</title>
        <authorList>
            <person name="Haridas S."/>
            <person name="Albert R."/>
            <person name="Binder M."/>
            <person name="Bloem J."/>
            <person name="Labutti K."/>
            <person name="Salamov A."/>
            <person name="Andreopoulos B."/>
            <person name="Baker S."/>
            <person name="Barry K."/>
            <person name="Bills G."/>
            <person name="Bluhm B."/>
            <person name="Cannon C."/>
            <person name="Castanera R."/>
            <person name="Culley D."/>
            <person name="Daum C."/>
            <person name="Ezra D."/>
            <person name="Gonzalez J."/>
            <person name="Henrissat B."/>
            <person name="Kuo A."/>
            <person name="Liang C."/>
            <person name="Lipzen A."/>
            <person name="Lutzoni F."/>
            <person name="Magnuson J."/>
            <person name="Mondo S."/>
            <person name="Nolan M."/>
            <person name="Ohm R."/>
            <person name="Pangilinan J."/>
            <person name="Park H.-J."/>
            <person name="Ramirez L."/>
            <person name="Alfaro M."/>
            <person name="Sun H."/>
            <person name="Tritt A."/>
            <person name="Yoshinaga Y."/>
            <person name="Zwiers L.-H."/>
            <person name="Turgeon B."/>
            <person name="Goodwin S."/>
            <person name="Spatafora J."/>
            <person name="Crous P."/>
            <person name="Grigoriev I."/>
        </authorList>
    </citation>
    <scope>NUCLEOTIDE SEQUENCE</scope>
    <source>
        <strain evidence="2">CBS 113818</strain>
    </source>
</reference>
<accession>A0A6A7A9Z0</accession>
<gene>
    <name evidence="2" type="ORF">CC86DRAFT_344217</name>
</gene>
<evidence type="ECO:0000256" key="1">
    <source>
        <dbReference type="SAM" id="SignalP"/>
    </source>
</evidence>
<evidence type="ECO:0000313" key="3">
    <source>
        <dbReference type="Proteomes" id="UP000799424"/>
    </source>
</evidence>
<protein>
    <submittedName>
        <fullName evidence="2">Uncharacterized protein</fullName>
    </submittedName>
</protein>
<sequence length="268" mass="28785">MRFSSTLLLALPAIAVAEEQIPLLDKVKGFFNKATAAVSSAIPAAPSNPINAATQKAAAKAAEAIQHPLTLENWREVLTVDPTASPPTTQDWLIHVTGGNSTCFGLCGNATKAWNASLPIMAAKANAPKFAYLDCEKENILCNSWSVGAPSIYWFSIPKPLADQSAPVPVVRYQPLNRTSTTAETYKKLIIDNEIANIAPYEGLFHPFNGELQKFGLAIPYAYATWGFSKMPSWLPMILVSFLSRSFMGKRLNPGAPAAAPAGAQPAR</sequence>
<feature type="chain" id="PRO_5025653276" evidence="1">
    <location>
        <begin position="18"/>
        <end position="268"/>
    </location>
</feature>
<keyword evidence="1" id="KW-0732">Signal</keyword>
<name>A0A6A7A9Z0_9PLEO</name>